<sequence>MPCLQFRWLHPWQFLNYICATYSKEDANSKITNYFSTLIEQETKNEPIIKINPRRSVLGAAATGDVITIDEDSDKEKDDFDNDDIIFLDDPQKDKPKENYVIDEWSDDDDEGYGAVPKRPSSEQMSAGPSKKTKSDG</sequence>
<evidence type="ECO:0000313" key="1">
    <source>
        <dbReference type="Proteomes" id="UP000887576"/>
    </source>
</evidence>
<dbReference type="WBParaSite" id="JU765_v2.g12585.t1">
    <property type="protein sequence ID" value="JU765_v2.g12585.t1"/>
    <property type="gene ID" value="JU765_v2.g12585"/>
</dbReference>
<proteinExistence type="predicted"/>
<organism evidence="1 2">
    <name type="scientific">Panagrolaimus sp. JU765</name>
    <dbReference type="NCBI Taxonomy" id="591449"/>
    <lineage>
        <taxon>Eukaryota</taxon>
        <taxon>Metazoa</taxon>
        <taxon>Ecdysozoa</taxon>
        <taxon>Nematoda</taxon>
        <taxon>Chromadorea</taxon>
        <taxon>Rhabditida</taxon>
        <taxon>Tylenchina</taxon>
        <taxon>Panagrolaimomorpha</taxon>
        <taxon>Panagrolaimoidea</taxon>
        <taxon>Panagrolaimidae</taxon>
        <taxon>Panagrolaimus</taxon>
    </lineage>
</organism>
<accession>A0AC34Q3G6</accession>
<dbReference type="Proteomes" id="UP000887576">
    <property type="component" value="Unplaced"/>
</dbReference>
<name>A0AC34Q3G6_9BILA</name>
<protein>
    <submittedName>
        <fullName evidence="2">Uncharacterized protein</fullName>
    </submittedName>
</protein>
<reference evidence="2" key="1">
    <citation type="submission" date="2022-11" db="UniProtKB">
        <authorList>
            <consortium name="WormBaseParasite"/>
        </authorList>
    </citation>
    <scope>IDENTIFICATION</scope>
</reference>
<evidence type="ECO:0000313" key="2">
    <source>
        <dbReference type="WBParaSite" id="JU765_v2.g12585.t1"/>
    </source>
</evidence>